<dbReference type="InterPro" id="IPR013113">
    <property type="entry name" value="SIP_FAD-bd"/>
</dbReference>
<dbReference type="CDD" id="cd06193">
    <property type="entry name" value="siderophore_interacting"/>
    <property type="match status" value="1"/>
</dbReference>
<dbReference type="Proteomes" id="UP000652176">
    <property type="component" value="Unassembled WGS sequence"/>
</dbReference>
<comment type="similarity">
    <text evidence="1">Belongs to the SIP oxidoreductase family.</text>
</comment>
<dbReference type="Pfam" id="PF08021">
    <property type="entry name" value="FAD_binding_9"/>
    <property type="match status" value="1"/>
</dbReference>
<dbReference type="InterPro" id="IPR017938">
    <property type="entry name" value="Riboflavin_synthase-like_b-brl"/>
</dbReference>
<dbReference type="EMBL" id="JACXSS010000001">
    <property type="protein sequence ID" value="MBD9356120.1"/>
    <property type="molecule type" value="Genomic_DNA"/>
</dbReference>
<dbReference type="InterPro" id="IPR039374">
    <property type="entry name" value="SIP_fam"/>
</dbReference>
<protein>
    <submittedName>
        <fullName evidence="3">Siderophore-interacting protein</fullName>
    </submittedName>
</protein>
<dbReference type="PANTHER" id="PTHR30157:SF0">
    <property type="entry name" value="NADPH-DEPENDENT FERRIC-CHELATE REDUCTASE"/>
    <property type="match status" value="1"/>
</dbReference>
<dbReference type="InterPro" id="IPR007037">
    <property type="entry name" value="SIP_rossman_dom"/>
</dbReference>
<evidence type="ECO:0000313" key="4">
    <source>
        <dbReference type="Proteomes" id="UP000652176"/>
    </source>
</evidence>
<dbReference type="SUPFAM" id="SSF63380">
    <property type="entry name" value="Riboflavin synthase domain-like"/>
    <property type="match status" value="1"/>
</dbReference>
<dbReference type="Pfam" id="PF04954">
    <property type="entry name" value="SIP"/>
    <property type="match status" value="1"/>
</dbReference>
<evidence type="ECO:0000256" key="1">
    <source>
        <dbReference type="ARBA" id="ARBA00035644"/>
    </source>
</evidence>
<gene>
    <name evidence="3" type="ORF">IE877_09485</name>
</gene>
<dbReference type="Gene3D" id="2.40.30.10">
    <property type="entry name" value="Translation factors"/>
    <property type="match status" value="1"/>
</dbReference>
<organism evidence="3 4">
    <name type="scientific">Methylomonas albis</name>
    <dbReference type="NCBI Taxonomy" id="1854563"/>
    <lineage>
        <taxon>Bacteria</taxon>
        <taxon>Pseudomonadati</taxon>
        <taxon>Pseudomonadota</taxon>
        <taxon>Gammaproteobacteria</taxon>
        <taxon>Methylococcales</taxon>
        <taxon>Methylococcaceae</taxon>
        <taxon>Methylomonas</taxon>
    </lineage>
</organism>
<dbReference type="PANTHER" id="PTHR30157">
    <property type="entry name" value="FERRIC REDUCTASE, NADPH-DEPENDENT"/>
    <property type="match status" value="1"/>
</dbReference>
<comment type="caution">
    <text evidence="3">The sequence shown here is derived from an EMBL/GenBank/DDBJ whole genome shotgun (WGS) entry which is preliminary data.</text>
</comment>
<reference evidence="3 4" key="1">
    <citation type="submission" date="2020-09" db="EMBL/GenBank/DDBJ databases">
        <title>Methylomonas albis sp. nov. and Methylomonas fluvii sp. nov.: Two cold-adapted methanotrophs from the River Elbe and an amended description of Methylovulum psychrotolerans strain Eb1.</title>
        <authorList>
            <person name="Bussmann I.K."/>
            <person name="Klings K.-W."/>
            <person name="Warnstedt J."/>
            <person name="Hoppert M."/>
            <person name="Saborowski A."/>
            <person name="Horn F."/>
            <person name="Liebner S."/>
        </authorList>
    </citation>
    <scope>NUCLEOTIDE SEQUENCE [LARGE SCALE GENOMIC DNA]</scope>
    <source>
        <strain evidence="3 4">EbA</strain>
    </source>
</reference>
<dbReference type="InterPro" id="IPR017927">
    <property type="entry name" value="FAD-bd_FR_type"/>
</dbReference>
<keyword evidence="4" id="KW-1185">Reference proteome</keyword>
<evidence type="ECO:0000259" key="2">
    <source>
        <dbReference type="PROSITE" id="PS51384"/>
    </source>
</evidence>
<dbReference type="Gene3D" id="3.40.50.80">
    <property type="entry name" value="Nucleotide-binding domain of ferredoxin-NADP reductase (FNR) module"/>
    <property type="match status" value="1"/>
</dbReference>
<evidence type="ECO:0000313" key="3">
    <source>
        <dbReference type="EMBL" id="MBD9356120.1"/>
    </source>
</evidence>
<feature type="domain" description="FAD-binding FR-type" evidence="2">
    <location>
        <begin position="1"/>
        <end position="101"/>
    </location>
</feature>
<name>A0ABR9CZ14_9GAMM</name>
<proteinExistence type="inferred from homology"/>
<sequence length="237" mass="25469">MRRIRFHGADLQGLGNAGPGAHLKLLVPDLEAGATHMSNAFGMPHYAARIYSLRRFDSNLNLLDVDFVLHGAHGPGTRWAVNAKIGDSIALAGVGGPALANMAADFHILVGDLSALPAIAAVLEALPSQSKGLALIQIEETADQLALQHPAGVEIQWLTAAAPKHLPGVFFNLTWPTEGQVFATIAGESTAVLAIRQNLLQERGLAPSSMYAVPYWRQGWREEDYHAERHRAVDAQP</sequence>
<dbReference type="PROSITE" id="PS51384">
    <property type="entry name" value="FAD_FR"/>
    <property type="match status" value="1"/>
</dbReference>
<dbReference type="InterPro" id="IPR039261">
    <property type="entry name" value="FNR_nucleotide-bd"/>
</dbReference>
<accession>A0ABR9CZ14</accession>